<feature type="region of interest" description="Disordered" evidence="1">
    <location>
        <begin position="125"/>
        <end position="166"/>
    </location>
</feature>
<proteinExistence type="predicted"/>
<keyword evidence="2" id="KW-0812">Transmembrane</keyword>
<feature type="transmembrane region" description="Helical" evidence="2">
    <location>
        <begin position="80"/>
        <end position="103"/>
    </location>
</feature>
<organism evidence="3 4">
    <name type="scientific">Zalerion maritima</name>
    <dbReference type="NCBI Taxonomy" id="339359"/>
    <lineage>
        <taxon>Eukaryota</taxon>
        <taxon>Fungi</taxon>
        <taxon>Dikarya</taxon>
        <taxon>Ascomycota</taxon>
        <taxon>Pezizomycotina</taxon>
        <taxon>Sordariomycetes</taxon>
        <taxon>Lulworthiomycetidae</taxon>
        <taxon>Lulworthiales</taxon>
        <taxon>Lulworthiaceae</taxon>
        <taxon>Zalerion</taxon>
    </lineage>
</organism>
<dbReference type="AlphaFoldDB" id="A0AAD5RNS4"/>
<reference evidence="3" key="1">
    <citation type="submission" date="2022-07" db="EMBL/GenBank/DDBJ databases">
        <title>Draft genome sequence of Zalerion maritima ATCC 34329, a (micro)plastics degrading marine fungus.</title>
        <authorList>
            <person name="Paco A."/>
            <person name="Goncalves M.F.M."/>
            <person name="Rocha-Santos T.A.P."/>
            <person name="Alves A."/>
        </authorList>
    </citation>
    <scope>NUCLEOTIDE SEQUENCE</scope>
    <source>
        <strain evidence="3">ATCC 34329</strain>
    </source>
</reference>
<sequence length="476" mass="52807">MIESRNITCHRQPPPKILDPLVAALFPLYSLFLPFPHHHRQNRGGTQLFLASSPHRRISSLITTKTVAHPRDSHRADHRWLLRLEAVFFLLRLFPSIGFSLLFSQAMGRPLFVAKVESDLASEKTASYARSPIRRNRRRANNTTVQSPPEAVLSASLPSEGARASSIPAHETLAHLARAIDDNSRPLRESSTRPLRSEDIPTYAQPWDFPLDSSRAERERLRLHAQGRMSQASRVCPDQSPDTSAPAFAANTLLQAQYRSSPPGRRSSTSRLSGRRWYAAPEQASTRRSPSSRFRRTFEEYTSSRGGEGSSNRFDGLGDRDRSLSPEGAHVWDTLLTSITPDPQPPSLGSSFASTAASQSAAGSAATSFTEPDANPEMALGADPGCESGAEDRDTSEAEDDDDLTQAIASGFRRHIPRSHPSSRPPVPPRVPESGNDSMEDMMSRLRELVDRHNVPHSFLQDFEGLRRERLERQSS</sequence>
<feature type="region of interest" description="Disordered" evidence="1">
    <location>
        <begin position="225"/>
        <end position="326"/>
    </location>
</feature>
<dbReference type="Proteomes" id="UP001201980">
    <property type="component" value="Unassembled WGS sequence"/>
</dbReference>
<evidence type="ECO:0000313" key="3">
    <source>
        <dbReference type="EMBL" id="KAJ2895399.1"/>
    </source>
</evidence>
<protein>
    <submittedName>
        <fullName evidence="3">Uncharacterized protein</fullName>
    </submittedName>
</protein>
<evidence type="ECO:0000256" key="1">
    <source>
        <dbReference type="SAM" id="MobiDB-lite"/>
    </source>
</evidence>
<name>A0AAD5RNS4_9PEZI</name>
<keyword evidence="4" id="KW-1185">Reference proteome</keyword>
<dbReference type="EMBL" id="JAKWBI020000405">
    <property type="protein sequence ID" value="KAJ2895399.1"/>
    <property type="molecule type" value="Genomic_DNA"/>
</dbReference>
<comment type="caution">
    <text evidence="3">The sequence shown here is derived from an EMBL/GenBank/DDBJ whole genome shotgun (WGS) entry which is preliminary data.</text>
</comment>
<feature type="region of interest" description="Disordered" evidence="1">
    <location>
        <begin position="363"/>
        <end position="442"/>
    </location>
</feature>
<accession>A0AAD5RNS4</accession>
<keyword evidence="2" id="KW-0472">Membrane</keyword>
<evidence type="ECO:0000256" key="2">
    <source>
        <dbReference type="SAM" id="Phobius"/>
    </source>
</evidence>
<keyword evidence="2" id="KW-1133">Transmembrane helix</keyword>
<feature type="compositionally biased region" description="Polar residues" evidence="1">
    <location>
        <begin position="300"/>
        <end position="313"/>
    </location>
</feature>
<evidence type="ECO:0000313" key="4">
    <source>
        <dbReference type="Proteomes" id="UP001201980"/>
    </source>
</evidence>
<feature type="compositionally biased region" description="Low complexity" evidence="1">
    <location>
        <begin position="259"/>
        <end position="276"/>
    </location>
</feature>
<gene>
    <name evidence="3" type="ORF">MKZ38_006607</name>
</gene>